<dbReference type="Pfam" id="PF12323">
    <property type="entry name" value="HTH_OrfB_IS605"/>
    <property type="match status" value="1"/>
</dbReference>
<feature type="domain" description="Transposase putative helix-turn-helix" evidence="10">
    <location>
        <begin position="1"/>
        <end position="48"/>
    </location>
</feature>
<dbReference type="PANTHER" id="PTHR30405">
    <property type="entry name" value="TRANSPOSASE"/>
    <property type="match status" value="1"/>
</dbReference>
<dbReference type="AlphaFoldDB" id="A0A6I3S403"/>
<keyword evidence="7" id="KW-0233">DNA recombination</keyword>
<dbReference type="InterPro" id="IPR021027">
    <property type="entry name" value="Transposase_put_HTH"/>
</dbReference>
<dbReference type="RefSeq" id="WP_149879699.1">
    <property type="nucleotide sequence ID" value="NZ_CATXDL010000041.1"/>
</dbReference>
<keyword evidence="6" id="KW-0238">DNA-binding</keyword>
<dbReference type="Proteomes" id="UP000462362">
    <property type="component" value="Unassembled WGS sequence"/>
</dbReference>
<sequence length="398" mass="45874">MLIRRAFKFELKPNGRQARQISQFCGCARYVYNRTLSLEKSLYAKDNKHSFRYTEAANRLPEWKTKHPFLKECHSQVLQQSLKDLDRAYTNFFEKRANFPKYKKKFRHDSIRFPQGVELDEIKQKIRLPKVGWVGYRKSQNIIGTIKNVTVIRHGEKWDVSIQTEYDNIPPETTPSEVGIDMGVKRFATLSNGEFFEPISPFKREQEKLAKLQRKLARQKKESRNSRKTKRKIARLYRHIADSRRDFLHKTSTQIAQNHSTVFVEDLKVSNMSASAAGTKENPGKKVKQKRGLNRSILDQGWYGFFQMLSYKLERKGGKLIKVDSRNTSRTCPQCGYVSAENRKTQASFACIHCGYHANADLVGAINVLRAGRARLACGKSGAVRPLSAGTQRDLLQH</sequence>
<feature type="domain" description="Probable transposase IS891/IS1136/IS1341" evidence="8">
    <location>
        <begin position="162"/>
        <end position="274"/>
    </location>
</feature>
<dbReference type="EMBL" id="WNCL01000041">
    <property type="protein sequence ID" value="MTU44019.1"/>
    <property type="molecule type" value="Genomic_DNA"/>
</dbReference>
<evidence type="ECO:0000256" key="3">
    <source>
        <dbReference type="ARBA" id="ARBA00022578"/>
    </source>
</evidence>
<keyword evidence="4" id="KW-0479">Metal-binding</keyword>
<evidence type="ECO:0000259" key="9">
    <source>
        <dbReference type="Pfam" id="PF07282"/>
    </source>
</evidence>
<accession>A0A6I3S403</accession>
<dbReference type="InterPro" id="IPR051399">
    <property type="entry name" value="RNA-guided_DNA_endo/Transpos"/>
</dbReference>
<evidence type="ECO:0000313" key="12">
    <source>
        <dbReference type="Proteomes" id="UP000462362"/>
    </source>
</evidence>
<evidence type="ECO:0000259" key="8">
    <source>
        <dbReference type="Pfam" id="PF01385"/>
    </source>
</evidence>
<name>A0A6I3S403_9BURK</name>
<dbReference type="GO" id="GO:0006310">
    <property type="term" value="P:DNA recombination"/>
    <property type="evidence" value="ECO:0007669"/>
    <property type="project" value="UniProtKB-KW"/>
</dbReference>
<keyword evidence="3" id="KW-0815">Transposition</keyword>
<keyword evidence="5" id="KW-0862">Zinc</keyword>
<evidence type="ECO:0000256" key="5">
    <source>
        <dbReference type="ARBA" id="ARBA00022833"/>
    </source>
</evidence>
<dbReference type="Pfam" id="PF07282">
    <property type="entry name" value="Cas12f1-like_TNB"/>
    <property type="match status" value="1"/>
</dbReference>
<evidence type="ECO:0000259" key="10">
    <source>
        <dbReference type="Pfam" id="PF12323"/>
    </source>
</evidence>
<proteinExistence type="inferred from homology"/>
<reference evidence="11 12" key="1">
    <citation type="journal article" date="2019" name="Nat. Med.">
        <title>A library of human gut bacterial isolates paired with longitudinal multiomics data enables mechanistic microbiome research.</title>
        <authorList>
            <person name="Poyet M."/>
            <person name="Groussin M."/>
            <person name="Gibbons S.M."/>
            <person name="Avila-Pacheco J."/>
            <person name="Jiang X."/>
            <person name="Kearney S.M."/>
            <person name="Perrotta A.R."/>
            <person name="Berdy B."/>
            <person name="Zhao S."/>
            <person name="Lieberman T.D."/>
            <person name="Swanson P.K."/>
            <person name="Smith M."/>
            <person name="Roesemann S."/>
            <person name="Alexander J.E."/>
            <person name="Rich S.A."/>
            <person name="Livny J."/>
            <person name="Vlamakis H."/>
            <person name="Clish C."/>
            <person name="Bullock K."/>
            <person name="Deik A."/>
            <person name="Scott J."/>
            <person name="Pierce K.A."/>
            <person name="Xavier R.J."/>
            <person name="Alm E.J."/>
        </authorList>
    </citation>
    <scope>NUCLEOTIDE SEQUENCE [LARGE SCALE GENOMIC DNA]</scope>
    <source>
        <strain evidence="11 12">BIOML-A2</strain>
    </source>
</reference>
<evidence type="ECO:0000256" key="4">
    <source>
        <dbReference type="ARBA" id="ARBA00022723"/>
    </source>
</evidence>
<dbReference type="PANTHER" id="PTHR30405:SF25">
    <property type="entry name" value="RNA-GUIDED DNA ENDONUCLEASE INSQ-RELATED"/>
    <property type="match status" value="1"/>
</dbReference>
<feature type="domain" description="Cas12f1-like TNB" evidence="9">
    <location>
        <begin position="302"/>
        <end position="368"/>
    </location>
</feature>
<evidence type="ECO:0000313" key="11">
    <source>
        <dbReference type="EMBL" id="MTU44019.1"/>
    </source>
</evidence>
<evidence type="ECO:0000256" key="7">
    <source>
        <dbReference type="ARBA" id="ARBA00023172"/>
    </source>
</evidence>
<comment type="similarity">
    <text evidence="1">In the C-terminal section; belongs to the transposase 35 family.</text>
</comment>
<evidence type="ECO:0000256" key="6">
    <source>
        <dbReference type="ARBA" id="ARBA00023125"/>
    </source>
</evidence>
<dbReference type="GO" id="GO:0032196">
    <property type="term" value="P:transposition"/>
    <property type="evidence" value="ECO:0007669"/>
    <property type="project" value="UniProtKB-KW"/>
</dbReference>
<dbReference type="GO" id="GO:0046872">
    <property type="term" value="F:metal ion binding"/>
    <property type="evidence" value="ECO:0007669"/>
    <property type="project" value="UniProtKB-KW"/>
</dbReference>
<dbReference type="NCBIfam" id="NF040570">
    <property type="entry name" value="guided_TnpB"/>
    <property type="match status" value="1"/>
</dbReference>
<comment type="caution">
    <text evidence="11">The sequence shown here is derived from an EMBL/GenBank/DDBJ whole genome shotgun (WGS) entry which is preliminary data.</text>
</comment>
<dbReference type="InterPro" id="IPR001959">
    <property type="entry name" value="Transposase"/>
</dbReference>
<protein>
    <submittedName>
        <fullName evidence="11">Transposase</fullName>
    </submittedName>
</protein>
<evidence type="ECO:0000256" key="2">
    <source>
        <dbReference type="ARBA" id="ARBA00011044"/>
    </source>
</evidence>
<dbReference type="Pfam" id="PF01385">
    <property type="entry name" value="OrfB_IS605"/>
    <property type="match status" value="1"/>
</dbReference>
<dbReference type="InterPro" id="IPR010095">
    <property type="entry name" value="Cas12f1-like_TNB"/>
</dbReference>
<organism evidence="11 12">
    <name type="scientific">Parasutterella excrementihominis</name>
    <dbReference type="NCBI Taxonomy" id="487175"/>
    <lineage>
        <taxon>Bacteria</taxon>
        <taxon>Pseudomonadati</taxon>
        <taxon>Pseudomonadota</taxon>
        <taxon>Betaproteobacteria</taxon>
        <taxon>Burkholderiales</taxon>
        <taxon>Sutterellaceae</taxon>
        <taxon>Parasutterella</taxon>
    </lineage>
</organism>
<comment type="similarity">
    <text evidence="2">In the N-terminal section; belongs to the transposase 2 family.</text>
</comment>
<dbReference type="GO" id="GO:0003677">
    <property type="term" value="F:DNA binding"/>
    <property type="evidence" value="ECO:0007669"/>
    <property type="project" value="UniProtKB-KW"/>
</dbReference>
<evidence type="ECO:0000256" key="1">
    <source>
        <dbReference type="ARBA" id="ARBA00008761"/>
    </source>
</evidence>
<gene>
    <name evidence="11" type="ORF">GMD42_10475</name>
</gene>